<evidence type="ECO:0000256" key="1">
    <source>
        <dbReference type="ARBA" id="ARBA00001933"/>
    </source>
</evidence>
<dbReference type="GO" id="GO:0008483">
    <property type="term" value="F:transaminase activity"/>
    <property type="evidence" value="ECO:0007669"/>
    <property type="project" value="UniProtKB-KW"/>
</dbReference>
<proteinExistence type="inferred from homology"/>
<comment type="cofactor">
    <cofactor evidence="1">
        <name>pyridoxal 5'-phosphate</name>
        <dbReference type="ChEBI" id="CHEBI:597326"/>
    </cofactor>
</comment>
<dbReference type="AlphaFoldDB" id="A0A1H0JW53"/>
<dbReference type="Proteomes" id="UP000199341">
    <property type="component" value="Unassembled WGS sequence"/>
</dbReference>
<evidence type="ECO:0000256" key="2">
    <source>
        <dbReference type="ARBA" id="ARBA00007441"/>
    </source>
</evidence>
<dbReference type="Gene3D" id="3.40.640.10">
    <property type="entry name" value="Type I PLP-dependent aspartate aminotransferase-like (Major domain)"/>
    <property type="match status" value="1"/>
</dbReference>
<evidence type="ECO:0000256" key="3">
    <source>
        <dbReference type="ARBA" id="ARBA00022576"/>
    </source>
</evidence>
<evidence type="ECO:0000313" key="7">
    <source>
        <dbReference type="EMBL" id="SDO47722.1"/>
    </source>
</evidence>
<dbReference type="GO" id="GO:0030170">
    <property type="term" value="F:pyridoxal phosphate binding"/>
    <property type="evidence" value="ECO:0007669"/>
    <property type="project" value="InterPro"/>
</dbReference>
<reference evidence="7 8" key="1">
    <citation type="submission" date="2016-10" db="EMBL/GenBank/DDBJ databases">
        <authorList>
            <person name="de Groot N.N."/>
        </authorList>
    </citation>
    <scope>NUCLEOTIDE SEQUENCE [LARGE SCALE GENOMIC DNA]</scope>
    <source>
        <strain evidence="7 8">CGMCC 4.2022</strain>
    </source>
</reference>
<dbReference type="STRING" id="310781.SAMN05216259_11012"/>
<comment type="similarity">
    <text evidence="2">Belongs to the class-I pyridoxal-phosphate-dependent aminotransferase family.</text>
</comment>
<evidence type="ECO:0000256" key="5">
    <source>
        <dbReference type="ARBA" id="ARBA00022898"/>
    </source>
</evidence>
<evidence type="ECO:0000259" key="6">
    <source>
        <dbReference type="Pfam" id="PF00155"/>
    </source>
</evidence>
<dbReference type="OrthoDB" id="2192472at2"/>
<dbReference type="GO" id="GO:0006520">
    <property type="term" value="P:amino acid metabolic process"/>
    <property type="evidence" value="ECO:0007669"/>
    <property type="project" value="InterPro"/>
</dbReference>
<dbReference type="InterPro" id="IPR004839">
    <property type="entry name" value="Aminotransferase_I/II_large"/>
</dbReference>
<gene>
    <name evidence="7" type="ORF">SAMN05216259_11012</name>
</gene>
<keyword evidence="3 7" id="KW-0032">Aminotransferase</keyword>
<keyword evidence="8" id="KW-1185">Reference proteome</keyword>
<evidence type="ECO:0000256" key="4">
    <source>
        <dbReference type="ARBA" id="ARBA00022679"/>
    </source>
</evidence>
<evidence type="ECO:0000313" key="8">
    <source>
        <dbReference type="Proteomes" id="UP000199341"/>
    </source>
</evidence>
<keyword evidence="5" id="KW-0663">Pyridoxal phosphate</keyword>
<dbReference type="InterPro" id="IPR015421">
    <property type="entry name" value="PyrdxlP-dep_Trfase_major"/>
</dbReference>
<sequence>MPWVWDVRPDPGLPVPAYWAGQILAAGAEGAGAEVPGGGPVLLEAADGYWTRRGLPGGPGQLLAAPGAEPLLLAVLSASGGDPVLARPAAAWQAPVAHLLGRNVHTVPTAAEGGGVPDPFALLETVRRARADGADPRLLVLSAADDPTGTVTAPELLHETCEAAAEAGLLIVSDETYADTLHHRETVMLSPAEMLPEHTVVLTDLGATLVPSDVPAALARFPGTDHGRSWRARAERVLASIRAVLPAPVAGATAYVLTEPPEVTAHTAAAVRLHARTAAAAYRAITESGGVCRPPKAGFQLYPTAGSPGPNAAALAEEHLTAALGHRVLGGHRFGDDPQEPRVRIDIGALHGSTEAERRTALAAADPAAVPHVAAALAALRTAFTTLTGVAAVSGSADTGTRGSGV</sequence>
<name>A0A1H0JW53_9ACTN</name>
<keyword evidence="4 7" id="KW-0808">Transferase</keyword>
<dbReference type="InterPro" id="IPR050596">
    <property type="entry name" value="AspAT/PAT-like"/>
</dbReference>
<organism evidence="7 8">
    <name type="scientific">Actinacidiphila guanduensis</name>
    <dbReference type="NCBI Taxonomy" id="310781"/>
    <lineage>
        <taxon>Bacteria</taxon>
        <taxon>Bacillati</taxon>
        <taxon>Actinomycetota</taxon>
        <taxon>Actinomycetes</taxon>
        <taxon>Kitasatosporales</taxon>
        <taxon>Streptomycetaceae</taxon>
        <taxon>Actinacidiphila</taxon>
    </lineage>
</organism>
<dbReference type="PANTHER" id="PTHR46383:SF1">
    <property type="entry name" value="ASPARTATE AMINOTRANSFERASE"/>
    <property type="match status" value="1"/>
</dbReference>
<protein>
    <submittedName>
        <fullName evidence="7">Aspartate aminotransferase</fullName>
    </submittedName>
</protein>
<dbReference type="Pfam" id="PF00155">
    <property type="entry name" value="Aminotran_1_2"/>
    <property type="match status" value="1"/>
</dbReference>
<dbReference type="PANTHER" id="PTHR46383">
    <property type="entry name" value="ASPARTATE AMINOTRANSFERASE"/>
    <property type="match status" value="1"/>
</dbReference>
<dbReference type="InterPro" id="IPR015424">
    <property type="entry name" value="PyrdxlP-dep_Trfase"/>
</dbReference>
<dbReference type="SUPFAM" id="SSF53383">
    <property type="entry name" value="PLP-dependent transferases"/>
    <property type="match status" value="1"/>
</dbReference>
<accession>A0A1H0JW53</accession>
<dbReference type="RefSeq" id="WP_093786283.1">
    <property type="nucleotide sequence ID" value="NZ_FNIE01000010.1"/>
</dbReference>
<feature type="domain" description="Aminotransferase class I/classII large" evidence="6">
    <location>
        <begin position="80"/>
        <end position="183"/>
    </location>
</feature>
<dbReference type="EMBL" id="FNIE01000010">
    <property type="protein sequence ID" value="SDO47722.1"/>
    <property type="molecule type" value="Genomic_DNA"/>
</dbReference>